<dbReference type="Proteomes" id="UP000800092">
    <property type="component" value="Unassembled WGS sequence"/>
</dbReference>
<feature type="compositionally biased region" description="Basic and acidic residues" evidence="1">
    <location>
        <begin position="490"/>
        <end position="501"/>
    </location>
</feature>
<sequence>MASDLDVHVNGSMLTDAQRQEAFYNQILRLQDEVFAGTHPRIKLPPDVLAQHAHLQTTTLPAQHPPTNGFVQGPSPSKTFDNSFGTVQDAGKTPYLNGNKAADGSVAFAHFSDGNLASGAKPPPASGLDPIFLQKSEVTVKAEQQLKRQRIERSLKDQYDIRKQTAWSEKDGNVETAAPFDISETLQKAQLLVKHVSGLKLVADRSSSGSDAIHTNSYYSSQDNWSSQGSQPSSQGAITNKQQHTKSIGIPLTGASMPQRQSQTRQLPRESEDIEEGEREESEEYEPPAADELGAAAPRPKTVAMEHRGREYPHRISPPMPAASVVRNHIETPFAPQPERVSPLAVTKMPQVGPKQPNDPGRVPSPRLKLPPFGNQGQNTTTQRGSPRAEQTQEDSSGSAQGKKNSPRTDGKDGNLSKKKKDNRRKRKLQAEAAKEQNRRTSGKRQALSPDFEPQIKEEPMSPPMESLSELPVAKRRQPVLVDDDVELVSPRRSDPFRGREYQPSQIAYRHEFERPESPSGHVPSHLRNRRPVERDDQDLRRLASLQYARRPFSPQSQYEEPRFRATSQAYIERPRYHEESIRPAAQSHHVQRVLSPATVYIDDDYTVPSRRIQTSSAMPPPPARPEVVIDQYGNRYIAAPPEPAYETRRASVAPAQIRRLEPELYERAVSRAPAKAVDPYDGEDELMQTSPRLAPRTTTTTRYMIDSQGREIELDRLPNNRELDLQDSSPRRYREARPPTQQPQPPRDLDRAFSVRPRDDDQQQQRLHVKDHRLREHTDMAPPPTIPRRQQSVVYDEVPSGFALAPRPASRVQRAYSVRPGAIASGDAEFMAPPPPPPPPPRRASVQPQPQSQQSQQSQQQQQQQQGRQPERTYLVRDGLPRGYRAVSVVHEGVGARGGGEEWAMLPPSRMEVGQGRVQYIGDEGDGGMQRVQSVRREYVDDPMEGVDDGYNGLAGRRVEYRY</sequence>
<keyword evidence="3" id="KW-1185">Reference proteome</keyword>
<feature type="region of interest" description="Disordered" evidence="1">
    <location>
        <begin position="204"/>
        <end position="538"/>
    </location>
</feature>
<feature type="compositionally biased region" description="Pro residues" evidence="1">
    <location>
        <begin position="833"/>
        <end position="843"/>
    </location>
</feature>
<feature type="compositionally biased region" description="Basic residues" evidence="1">
    <location>
        <begin position="417"/>
        <end position="428"/>
    </location>
</feature>
<feature type="region of interest" description="Disordered" evidence="1">
    <location>
        <begin position="717"/>
        <end position="791"/>
    </location>
</feature>
<dbReference type="OrthoDB" id="5333304at2759"/>
<feature type="compositionally biased region" description="Polar residues" evidence="1">
    <location>
        <begin position="394"/>
        <end position="404"/>
    </location>
</feature>
<feature type="compositionally biased region" description="Basic and acidic residues" evidence="1">
    <location>
        <begin position="429"/>
        <end position="439"/>
    </location>
</feature>
<proteinExistence type="predicted"/>
<feature type="compositionally biased region" description="Low complexity" evidence="1">
    <location>
        <begin position="844"/>
        <end position="869"/>
    </location>
</feature>
<dbReference type="EMBL" id="ML991771">
    <property type="protein sequence ID" value="KAF2239808.1"/>
    <property type="molecule type" value="Genomic_DNA"/>
</dbReference>
<feature type="compositionally biased region" description="Basic and acidic residues" evidence="1">
    <location>
        <begin position="407"/>
        <end position="416"/>
    </location>
</feature>
<dbReference type="AlphaFoldDB" id="A0A6A6HPV1"/>
<accession>A0A6A6HPV1</accession>
<organism evidence="2 3">
    <name type="scientific">Viridothelium virens</name>
    <name type="common">Speckled blister lichen</name>
    <name type="synonym">Trypethelium virens</name>
    <dbReference type="NCBI Taxonomy" id="1048519"/>
    <lineage>
        <taxon>Eukaryota</taxon>
        <taxon>Fungi</taxon>
        <taxon>Dikarya</taxon>
        <taxon>Ascomycota</taxon>
        <taxon>Pezizomycotina</taxon>
        <taxon>Dothideomycetes</taxon>
        <taxon>Dothideomycetes incertae sedis</taxon>
        <taxon>Trypetheliales</taxon>
        <taxon>Trypetheliaceae</taxon>
        <taxon>Viridothelium</taxon>
    </lineage>
</organism>
<evidence type="ECO:0000256" key="1">
    <source>
        <dbReference type="SAM" id="MobiDB-lite"/>
    </source>
</evidence>
<gene>
    <name evidence="2" type="ORF">EV356DRAFT_495594</name>
</gene>
<feature type="compositionally biased region" description="Basic and acidic residues" evidence="1">
    <location>
        <begin position="717"/>
        <end position="738"/>
    </location>
</feature>
<reference evidence="2" key="1">
    <citation type="journal article" date="2020" name="Stud. Mycol.">
        <title>101 Dothideomycetes genomes: a test case for predicting lifestyles and emergence of pathogens.</title>
        <authorList>
            <person name="Haridas S."/>
            <person name="Albert R."/>
            <person name="Binder M."/>
            <person name="Bloem J."/>
            <person name="Labutti K."/>
            <person name="Salamov A."/>
            <person name="Andreopoulos B."/>
            <person name="Baker S."/>
            <person name="Barry K."/>
            <person name="Bills G."/>
            <person name="Bluhm B."/>
            <person name="Cannon C."/>
            <person name="Castanera R."/>
            <person name="Culley D."/>
            <person name="Daum C."/>
            <person name="Ezra D."/>
            <person name="Gonzalez J."/>
            <person name="Henrissat B."/>
            <person name="Kuo A."/>
            <person name="Liang C."/>
            <person name="Lipzen A."/>
            <person name="Lutzoni F."/>
            <person name="Magnuson J."/>
            <person name="Mondo S."/>
            <person name="Nolan M."/>
            <person name="Ohm R."/>
            <person name="Pangilinan J."/>
            <person name="Park H.-J."/>
            <person name="Ramirez L."/>
            <person name="Alfaro M."/>
            <person name="Sun H."/>
            <person name="Tritt A."/>
            <person name="Yoshinaga Y."/>
            <person name="Zwiers L.-H."/>
            <person name="Turgeon B."/>
            <person name="Goodwin S."/>
            <person name="Spatafora J."/>
            <person name="Crous P."/>
            <person name="Grigoriev I."/>
        </authorList>
    </citation>
    <scope>NUCLEOTIDE SEQUENCE</scope>
    <source>
        <strain evidence="2">Tuck. ex Michener</strain>
    </source>
</reference>
<evidence type="ECO:0000313" key="2">
    <source>
        <dbReference type="EMBL" id="KAF2239808.1"/>
    </source>
</evidence>
<name>A0A6A6HPV1_VIRVR</name>
<feature type="compositionally biased region" description="Acidic residues" evidence="1">
    <location>
        <begin position="272"/>
        <end position="286"/>
    </location>
</feature>
<feature type="compositionally biased region" description="Basic and acidic residues" evidence="1">
    <location>
        <begin position="304"/>
        <end position="314"/>
    </location>
</feature>
<feature type="compositionally biased region" description="Polar residues" evidence="1">
    <location>
        <begin position="256"/>
        <end position="266"/>
    </location>
</feature>
<feature type="compositionally biased region" description="Basic and acidic residues" evidence="1">
    <location>
        <begin position="748"/>
        <end position="764"/>
    </location>
</feature>
<evidence type="ECO:0000313" key="3">
    <source>
        <dbReference type="Proteomes" id="UP000800092"/>
    </source>
</evidence>
<feature type="compositionally biased region" description="Low complexity" evidence="1">
    <location>
        <begin position="226"/>
        <end position="236"/>
    </location>
</feature>
<protein>
    <submittedName>
        <fullName evidence="2">Uncharacterized protein</fullName>
    </submittedName>
</protein>
<feature type="compositionally biased region" description="Polar residues" evidence="1">
    <location>
        <begin position="375"/>
        <end position="385"/>
    </location>
</feature>
<feature type="region of interest" description="Disordered" evidence="1">
    <location>
        <begin position="676"/>
        <end position="701"/>
    </location>
</feature>
<feature type="compositionally biased region" description="Polar residues" evidence="1">
    <location>
        <begin position="237"/>
        <end position="246"/>
    </location>
</feature>
<feature type="compositionally biased region" description="Polar residues" evidence="1">
    <location>
        <begin position="205"/>
        <end position="225"/>
    </location>
</feature>
<feature type="region of interest" description="Disordered" evidence="1">
    <location>
        <begin position="826"/>
        <end position="872"/>
    </location>
</feature>